<dbReference type="PROSITE" id="PS51034">
    <property type="entry name" value="ZP_2"/>
    <property type="match status" value="1"/>
</dbReference>
<proteinExistence type="predicted"/>
<dbReference type="InterPro" id="IPR002110">
    <property type="entry name" value="Ankyrin_rpt"/>
</dbReference>
<dbReference type="InterPro" id="IPR001507">
    <property type="entry name" value="ZP_dom"/>
</dbReference>
<feature type="repeat" description="ANK" evidence="3">
    <location>
        <begin position="647"/>
        <end position="669"/>
    </location>
</feature>
<dbReference type="SUPFAM" id="SSF48403">
    <property type="entry name" value="Ankyrin repeat"/>
    <property type="match status" value="4"/>
</dbReference>
<evidence type="ECO:0000256" key="2">
    <source>
        <dbReference type="ARBA" id="ARBA00023043"/>
    </source>
</evidence>
<feature type="region of interest" description="Disordered" evidence="4">
    <location>
        <begin position="1426"/>
        <end position="1484"/>
    </location>
</feature>
<dbReference type="PANTHER" id="PTHR24161:SF124">
    <property type="entry name" value="TRANSIENT RECEPTOR POTENTIAL CHANNEL PYREXIA"/>
    <property type="match status" value="1"/>
</dbReference>
<organism evidence="6 7">
    <name type="scientific">Mesorhabditis spiculigera</name>
    <dbReference type="NCBI Taxonomy" id="96644"/>
    <lineage>
        <taxon>Eukaryota</taxon>
        <taxon>Metazoa</taxon>
        <taxon>Ecdysozoa</taxon>
        <taxon>Nematoda</taxon>
        <taxon>Chromadorea</taxon>
        <taxon>Rhabditida</taxon>
        <taxon>Rhabditina</taxon>
        <taxon>Rhabditomorpha</taxon>
        <taxon>Rhabditoidea</taxon>
        <taxon>Rhabditidae</taxon>
        <taxon>Mesorhabditinae</taxon>
        <taxon>Mesorhabditis</taxon>
    </lineage>
</organism>
<keyword evidence="2 3" id="KW-0040">ANK repeat</keyword>
<dbReference type="PANTHER" id="PTHR24161">
    <property type="entry name" value="ANK_REP_REGION DOMAIN-CONTAINING PROTEIN-RELATED"/>
    <property type="match status" value="1"/>
</dbReference>
<dbReference type="SMART" id="SM00248">
    <property type="entry name" value="ANK"/>
    <property type="match status" value="24"/>
</dbReference>
<dbReference type="InterPro" id="IPR057475">
    <property type="entry name" value="CUT_C"/>
</dbReference>
<evidence type="ECO:0000256" key="3">
    <source>
        <dbReference type="PROSITE-ProRule" id="PRU00023"/>
    </source>
</evidence>
<sequence length="1484" mass="163745">MSEEEAEIFYHAAEGALSDLEKHIKRYPSSLHCKDHRNRTPLFHAALTDREKNAQLLIKKGLTWWDEDSTGATPLHWAVHAGATRIIRLILHHQHTPTGMHPCLQKDKDGVTPVHIAARRPSDKVLKKDVYKQTPLMCAAGVRLPQAVNVVLLLGRRKPVAVSARAVDGQTALHLAVAADNIPVIDALLDDLQTPSDAIDQDFRMPLHYAADFGNITAIERLQARGARDGKDNFGVSCAHYAAQNSAKAMALLMRNAKGQIKEVKDRENRSCFMWAVVAGNVDAVEFLLQNCQPARNELDSHGLTALHLAALMGNERMCKLLVKQGWQLAGGDKNFATPMHLAAGRGHTDVVSCLVTAGADMKATDFMERTAIFPACFGGQAHTLYVMIRELGFEWRTTVDNQVRPIADAMGRTPLHAAAYAGFSHCITQMLKIEEEDATSLCIPLVGAVDHNGETALHVAATRGRLDCVLVLLNNGAAINALDNQLRTPWKCAEDAKQKAVSDHLRHEGALNYEELSELAKLIIGKWLYRIIAPAARLTLMLNDTECGVHRNTTSDLEKHIKRYPSSLHCKDHRNRTPLFHAALTDREKNAQLLIKKGLTWWDEDSTGATPLHWAVHAGATRIIRLILHHQHTPTGMHPCLQKDKDGVTPVHIAARRPSDKVLKMLVDALSSEGKIMDGRALLDGKDRSPLHYAAAACSFQCCQFLIDSPVLNLLVDQKDVYKQTPLMCAAGVRLPQAVNVVLLLGRRKPVAVSARAVDGQTALHLAVAADNIPVIDALLDDLQTPSDAIDQDFRMPLHYAADFGNITAIERLQARGARDGKDNFGVSCAHYAAQNSAKAMALLMRNAKGQIKEVKDRENRSCFMWAVVAGNVDAVEFLLQNCQPARNELDSHGLTALHLAALMGNERMCKLLVKQGWQLAGGDKNFATPMHLAAGRGHTDVVSCLVTAGADMKATDFMERTAIFPACFGGQAHTLYVMIRELGFEWRTTVDNQVRPIADAMGRTPLHAAAYAGFSHCITQMLKIEEEDATSLCIPLVGAVDHNGETALHVAATRGRLDCVLVLLNNGAAINALDNQLRTPWKCAEDAKQKAVSDHLRHEGALNYEELSELAKLIIGKWLYRIIAPAARLTLMLNDTECGVHRNTTDPATVASDVYTVRLVVSFSFSALTEDDRIFQLRCVHHRGGERKDVRSMQAFYDAQDVVRHQLLTSSDAPKCHYSLHLNTLDGGAVNNAKVGDMIFHRWECGKSGDFRFRVYRCFVHNGHRQSFMLVDDNGCSLDETILPHPKYDETNGVIYAPAKAFRFSRTKRVHFNCLLQVCARADAECAKSIPPHCPRSQQKRDLPKNLTIEERLMRIGQPIDGKLAAMDATRDFDGLSSEIQPKRGDQKAEGLDTMVEKRNTPMDGVVAIEDNLLATGPVTGNDGVTAKRLTNGPTTAKRRCPSETYDRPPHHISTAPRRPIKESWRTTDGRDRWKDAGVEGA</sequence>
<feature type="repeat" description="ANK" evidence="3">
    <location>
        <begin position="168"/>
        <end position="190"/>
    </location>
</feature>
<feature type="repeat" description="ANK" evidence="3">
    <location>
        <begin position="1045"/>
        <end position="1077"/>
    </location>
</feature>
<dbReference type="Pfam" id="PF12796">
    <property type="entry name" value="Ank_2"/>
    <property type="match status" value="8"/>
</dbReference>
<gene>
    <name evidence="6" type="ORF">MSPICULIGERA_LOCUS24049</name>
</gene>
<feature type="compositionally biased region" description="Basic and acidic residues" evidence="4">
    <location>
        <begin position="1443"/>
        <end position="1452"/>
    </location>
</feature>
<comment type="caution">
    <text evidence="6">The sequence shown here is derived from an EMBL/GenBank/DDBJ whole genome shotgun (WGS) entry which is preliminary data.</text>
</comment>
<feature type="repeat" description="ANK" evidence="3">
    <location>
        <begin position="70"/>
        <end position="93"/>
    </location>
</feature>
<reference evidence="6" key="1">
    <citation type="submission" date="2023-06" db="EMBL/GenBank/DDBJ databases">
        <authorList>
            <person name="Delattre M."/>
        </authorList>
    </citation>
    <scope>NUCLEOTIDE SEQUENCE</scope>
    <source>
        <strain evidence="6">AF72</strain>
    </source>
</reference>
<feature type="compositionally biased region" description="Basic and acidic residues" evidence="4">
    <location>
        <begin position="1462"/>
        <end position="1484"/>
    </location>
</feature>
<dbReference type="Gene3D" id="1.25.40.20">
    <property type="entry name" value="Ankyrin repeat-containing domain"/>
    <property type="match status" value="8"/>
</dbReference>
<dbReference type="PROSITE" id="PS50297">
    <property type="entry name" value="ANK_REP_REGION"/>
    <property type="match status" value="11"/>
</dbReference>
<dbReference type="Pfam" id="PF25301">
    <property type="entry name" value="CUT_C"/>
    <property type="match status" value="1"/>
</dbReference>
<feature type="domain" description="ZP" evidence="5">
    <location>
        <begin position="1084"/>
        <end position="1335"/>
    </location>
</feature>
<dbReference type="InterPro" id="IPR036770">
    <property type="entry name" value="Ankyrin_rpt-contain_sf"/>
</dbReference>
<feature type="repeat" description="ANK" evidence="3">
    <location>
        <begin position="302"/>
        <end position="334"/>
    </location>
</feature>
<keyword evidence="1" id="KW-0677">Repeat</keyword>
<evidence type="ECO:0000313" key="6">
    <source>
        <dbReference type="EMBL" id="CAJ0586041.1"/>
    </source>
</evidence>
<dbReference type="Proteomes" id="UP001177023">
    <property type="component" value="Unassembled WGS sequence"/>
</dbReference>
<accession>A0AA36GBC0</accession>
<dbReference type="EMBL" id="CATQJA010002707">
    <property type="protein sequence ID" value="CAJ0586041.1"/>
    <property type="molecule type" value="Genomic_DNA"/>
</dbReference>
<dbReference type="SMART" id="SM00241">
    <property type="entry name" value="ZP"/>
    <property type="match status" value="1"/>
</dbReference>
<evidence type="ECO:0000313" key="7">
    <source>
        <dbReference type="Proteomes" id="UP001177023"/>
    </source>
</evidence>
<protein>
    <recommendedName>
        <fullName evidence="5">ZP domain-containing protein</fullName>
    </recommendedName>
</protein>
<dbReference type="PRINTS" id="PR01415">
    <property type="entry name" value="ANKYRIN"/>
</dbReference>
<feature type="repeat" description="ANK" evidence="3">
    <location>
        <begin position="894"/>
        <end position="926"/>
    </location>
</feature>
<evidence type="ECO:0000256" key="1">
    <source>
        <dbReference type="ARBA" id="ARBA00022737"/>
    </source>
</evidence>
<feature type="repeat" description="ANK" evidence="3">
    <location>
        <begin position="927"/>
        <end position="959"/>
    </location>
</feature>
<feature type="repeat" description="ANK" evidence="3">
    <location>
        <begin position="453"/>
        <end position="485"/>
    </location>
</feature>
<evidence type="ECO:0000256" key="4">
    <source>
        <dbReference type="SAM" id="MobiDB-lite"/>
    </source>
</evidence>
<keyword evidence="7" id="KW-1185">Reference proteome</keyword>
<dbReference type="Pfam" id="PF00023">
    <property type="entry name" value="Ank"/>
    <property type="match status" value="1"/>
</dbReference>
<feature type="non-terminal residue" evidence="6">
    <location>
        <position position="1"/>
    </location>
</feature>
<feature type="repeat" description="ANK" evidence="3">
    <location>
        <begin position="760"/>
        <end position="782"/>
    </location>
</feature>
<feature type="repeat" description="ANK" evidence="3">
    <location>
        <begin position="608"/>
        <end position="631"/>
    </location>
</feature>
<evidence type="ECO:0000259" key="5">
    <source>
        <dbReference type="PROSITE" id="PS51034"/>
    </source>
</evidence>
<dbReference type="PROSITE" id="PS50088">
    <property type="entry name" value="ANK_REPEAT"/>
    <property type="match status" value="11"/>
</dbReference>
<feature type="repeat" description="ANK" evidence="3">
    <location>
        <begin position="335"/>
        <end position="367"/>
    </location>
</feature>
<name>A0AA36GBC0_9BILA</name>